<evidence type="ECO:0000256" key="2">
    <source>
        <dbReference type="ARBA" id="ARBA00023125"/>
    </source>
</evidence>
<dbReference type="OrthoDB" id="9816344at2"/>
<reference evidence="5 6" key="1">
    <citation type="submission" date="2019-05" db="EMBL/GenBank/DDBJ databases">
        <title>Burkholderia sp. DHOD12, isolated from subtropical forest soil.</title>
        <authorList>
            <person name="Gao Z.-H."/>
            <person name="Qiu L.-H."/>
        </authorList>
    </citation>
    <scope>NUCLEOTIDE SEQUENCE [LARGE SCALE GENOMIC DNA]</scope>
    <source>
        <strain evidence="5 6">DHOD12</strain>
    </source>
</reference>
<keyword evidence="2" id="KW-0238">DNA-binding</keyword>
<dbReference type="InterPro" id="IPR050204">
    <property type="entry name" value="AraC_XylS_family_regulators"/>
</dbReference>
<dbReference type="KEGG" id="tvl:FAZ95_25905"/>
<dbReference type="InterPro" id="IPR018060">
    <property type="entry name" value="HTH_AraC"/>
</dbReference>
<accession>A0A4P8IVV0</accession>
<evidence type="ECO:0000313" key="6">
    <source>
        <dbReference type="Proteomes" id="UP000298656"/>
    </source>
</evidence>
<dbReference type="Pfam" id="PF12833">
    <property type="entry name" value="HTH_18"/>
    <property type="match status" value="1"/>
</dbReference>
<keyword evidence="3" id="KW-0804">Transcription</keyword>
<evidence type="ECO:0000259" key="4">
    <source>
        <dbReference type="PROSITE" id="PS01124"/>
    </source>
</evidence>
<keyword evidence="6" id="KW-1185">Reference proteome</keyword>
<dbReference type="Gene3D" id="1.10.10.60">
    <property type="entry name" value="Homeodomain-like"/>
    <property type="match status" value="1"/>
</dbReference>
<dbReference type="GO" id="GO:0003700">
    <property type="term" value="F:DNA-binding transcription factor activity"/>
    <property type="evidence" value="ECO:0007669"/>
    <property type="project" value="InterPro"/>
</dbReference>
<keyword evidence="1" id="KW-0805">Transcription regulation</keyword>
<dbReference type="SUPFAM" id="SSF46689">
    <property type="entry name" value="Homeodomain-like"/>
    <property type="match status" value="2"/>
</dbReference>
<dbReference type="SUPFAM" id="SSF51215">
    <property type="entry name" value="Regulatory protein AraC"/>
    <property type="match status" value="1"/>
</dbReference>
<name>A0A4P8IVV0_9BURK</name>
<dbReference type="EMBL" id="CP040078">
    <property type="protein sequence ID" value="QCP52591.1"/>
    <property type="molecule type" value="Genomic_DNA"/>
</dbReference>
<dbReference type="InterPro" id="IPR037923">
    <property type="entry name" value="HTH-like"/>
</dbReference>
<proteinExistence type="predicted"/>
<dbReference type="SMART" id="SM00342">
    <property type="entry name" value="HTH_ARAC"/>
    <property type="match status" value="1"/>
</dbReference>
<protein>
    <submittedName>
        <fullName evidence="5">Helix-turn-helix transcriptional regulator</fullName>
    </submittedName>
</protein>
<feature type="domain" description="HTH araC/xylS-type" evidence="4">
    <location>
        <begin position="188"/>
        <end position="286"/>
    </location>
</feature>
<dbReference type="AlphaFoldDB" id="A0A4P8IVV0"/>
<dbReference type="InterPro" id="IPR009057">
    <property type="entry name" value="Homeodomain-like_sf"/>
</dbReference>
<dbReference type="PANTHER" id="PTHR46796:SF6">
    <property type="entry name" value="ARAC SUBFAMILY"/>
    <property type="match status" value="1"/>
</dbReference>
<dbReference type="RefSeq" id="WP_137335362.1">
    <property type="nucleotide sequence ID" value="NZ_CP040078.1"/>
</dbReference>
<organism evidence="5 6">
    <name type="scientific">Trinickia violacea</name>
    <dbReference type="NCBI Taxonomy" id="2571746"/>
    <lineage>
        <taxon>Bacteria</taxon>
        <taxon>Pseudomonadati</taxon>
        <taxon>Pseudomonadota</taxon>
        <taxon>Betaproteobacteria</taxon>
        <taxon>Burkholderiales</taxon>
        <taxon>Burkholderiaceae</taxon>
        <taxon>Trinickia</taxon>
    </lineage>
</organism>
<gene>
    <name evidence="5" type="ORF">FAZ95_25905</name>
</gene>
<sequence length="299" mass="33159">MKAVTSSLISHSAARVSLRSSAALGWSGFGAQMLGIAAGLHRIPAMAVHRVGVHVGAPVRADCRSDGKRYVRIQAHGDTDVIPAGLEGEWRDDASCTVLHVWMTDEFVRNTFDQLGLRASDAQIRHQYQIRDPRLQHLAWAMRAELEAEDASDPLYAESLCTAMVVRLAGASASRDERRRTLTPRSAARVIDYIEAHLDERLTLTELAALVELSVPHFKVLFRETVGVPVHRHVVQRRVERAKALLMQGRLSASQVALEVGFAHQSHMAHWMKRLLGVTPRDIAREGVAPSEMRLIVSR</sequence>
<dbReference type="Proteomes" id="UP000298656">
    <property type="component" value="Chromosome 2"/>
</dbReference>
<evidence type="ECO:0000256" key="1">
    <source>
        <dbReference type="ARBA" id="ARBA00023015"/>
    </source>
</evidence>
<dbReference type="GO" id="GO:0043565">
    <property type="term" value="F:sequence-specific DNA binding"/>
    <property type="evidence" value="ECO:0007669"/>
    <property type="project" value="InterPro"/>
</dbReference>
<evidence type="ECO:0000313" key="5">
    <source>
        <dbReference type="EMBL" id="QCP52591.1"/>
    </source>
</evidence>
<dbReference type="PROSITE" id="PS01124">
    <property type="entry name" value="HTH_ARAC_FAMILY_2"/>
    <property type="match status" value="1"/>
</dbReference>
<evidence type="ECO:0000256" key="3">
    <source>
        <dbReference type="ARBA" id="ARBA00023163"/>
    </source>
</evidence>
<dbReference type="PANTHER" id="PTHR46796">
    <property type="entry name" value="HTH-TYPE TRANSCRIPTIONAL ACTIVATOR RHAS-RELATED"/>
    <property type="match status" value="1"/>
</dbReference>